<dbReference type="InterPro" id="IPR050333">
    <property type="entry name" value="SLRP"/>
</dbReference>
<keyword evidence="3" id="KW-0433">Leucine-rich repeat</keyword>
<dbReference type="AlphaFoldDB" id="A0A5B7FD67"/>
<feature type="compositionally biased region" description="Basic and acidic residues" evidence="9">
    <location>
        <begin position="123"/>
        <end position="132"/>
    </location>
</feature>
<evidence type="ECO:0000256" key="2">
    <source>
        <dbReference type="ARBA" id="ARBA00022475"/>
    </source>
</evidence>
<proteinExistence type="predicted"/>
<feature type="region of interest" description="Disordered" evidence="9">
    <location>
        <begin position="725"/>
        <end position="760"/>
    </location>
</feature>
<dbReference type="GO" id="GO:0005886">
    <property type="term" value="C:plasma membrane"/>
    <property type="evidence" value="ECO:0007669"/>
    <property type="project" value="UniProtKB-SubCell"/>
</dbReference>
<feature type="compositionally biased region" description="Polar residues" evidence="9">
    <location>
        <begin position="861"/>
        <end position="871"/>
    </location>
</feature>
<protein>
    <submittedName>
        <fullName evidence="12">Leucine-rich repeat neuronal protein 2</fullName>
    </submittedName>
</protein>
<dbReference type="Proteomes" id="UP000324222">
    <property type="component" value="Unassembled WGS sequence"/>
</dbReference>
<feature type="domain" description="LRRCT" evidence="11">
    <location>
        <begin position="570"/>
        <end position="621"/>
    </location>
</feature>
<dbReference type="SMART" id="SM00369">
    <property type="entry name" value="LRR_TYP"/>
    <property type="match status" value="11"/>
</dbReference>
<evidence type="ECO:0000256" key="5">
    <source>
        <dbReference type="ARBA" id="ARBA00022729"/>
    </source>
</evidence>
<organism evidence="12 13">
    <name type="scientific">Portunus trituberculatus</name>
    <name type="common">Swimming crab</name>
    <name type="synonym">Neptunus trituberculatus</name>
    <dbReference type="NCBI Taxonomy" id="210409"/>
    <lineage>
        <taxon>Eukaryota</taxon>
        <taxon>Metazoa</taxon>
        <taxon>Ecdysozoa</taxon>
        <taxon>Arthropoda</taxon>
        <taxon>Crustacea</taxon>
        <taxon>Multicrustacea</taxon>
        <taxon>Malacostraca</taxon>
        <taxon>Eumalacostraca</taxon>
        <taxon>Eucarida</taxon>
        <taxon>Decapoda</taxon>
        <taxon>Pleocyemata</taxon>
        <taxon>Brachyura</taxon>
        <taxon>Eubrachyura</taxon>
        <taxon>Portunoidea</taxon>
        <taxon>Portunidae</taxon>
        <taxon>Portuninae</taxon>
        <taxon>Portunus</taxon>
    </lineage>
</organism>
<evidence type="ECO:0000256" key="3">
    <source>
        <dbReference type="ARBA" id="ARBA00022614"/>
    </source>
</evidence>
<dbReference type="PANTHER" id="PTHR45712:SF22">
    <property type="entry name" value="INSULIN-LIKE GROWTH FACTOR-BINDING PROTEIN COMPLEX ACID LABILE SUBUNIT"/>
    <property type="match status" value="1"/>
</dbReference>
<keyword evidence="13" id="KW-1185">Reference proteome</keyword>
<evidence type="ECO:0000256" key="4">
    <source>
        <dbReference type="ARBA" id="ARBA00022692"/>
    </source>
</evidence>
<evidence type="ECO:0000256" key="9">
    <source>
        <dbReference type="SAM" id="MobiDB-lite"/>
    </source>
</evidence>
<keyword evidence="7 10" id="KW-1133">Transmembrane helix</keyword>
<evidence type="ECO:0000313" key="13">
    <source>
        <dbReference type="Proteomes" id="UP000324222"/>
    </source>
</evidence>
<dbReference type="InterPro" id="IPR003591">
    <property type="entry name" value="Leu-rich_rpt_typical-subtyp"/>
</dbReference>
<comment type="subcellular location">
    <subcellularLocation>
        <location evidence="1">Cell membrane</location>
    </subcellularLocation>
</comment>
<evidence type="ECO:0000256" key="10">
    <source>
        <dbReference type="SAM" id="Phobius"/>
    </source>
</evidence>
<dbReference type="InterPro" id="IPR032675">
    <property type="entry name" value="LRR_dom_sf"/>
</dbReference>
<dbReference type="InterPro" id="IPR000483">
    <property type="entry name" value="Cys-rich_flank_reg_C"/>
</dbReference>
<dbReference type="PANTHER" id="PTHR45712">
    <property type="entry name" value="AGAP008170-PA"/>
    <property type="match status" value="1"/>
</dbReference>
<keyword evidence="6" id="KW-0677">Repeat</keyword>
<feature type="region of interest" description="Disordered" evidence="9">
    <location>
        <begin position="854"/>
        <end position="878"/>
    </location>
</feature>
<comment type="caution">
    <text evidence="12">The sequence shown here is derived from an EMBL/GenBank/DDBJ whole genome shotgun (WGS) entry which is preliminary data.</text>
</comment>
<evidence type="ECO:0000313" key="12">
    <source>
        <dbReference type="EMBL" id="MPC45141.1"/>
    </source>
</evidence>
<dbReference type="GO" id="GO:0005615">
    <property type="term" value="C:extracellular space"/>
    <property type="evidence" value="ECO:0007669"/>
    <property type="project" value="TreeGrafter"/>
</dbReference>
<evidence type="ECO:0000256" key="1">
    <source>
        <dbReference type="ARBA" id="ARBA00004236"/>
    </source>
</evidence>
<accession>A0A5B7FD67</accession>
<dbReference type="FunFam" id="3.80.10.10:FF:001438">
    <property type="entry name" value="Uncharacterized protein"/>
    <property type="match status" value="1"/>
</dbReference>
<dbReference type="SUPFAM" id="SSF52058">
    <property type="entry name" value="L domain-like"/>
    <property type="match status" value="1"/>
</dbReference>
<dbReference type="Gene3D" id="3.80.10.10">
    <property type="entry name" value="Ribonuclease Inhibitor"/>
    <property type="match status" value="2"/>
</dbReference>
<feature type="compositionally biased region" description="Polar residues" evidence="9">
    <location>
        <begin position="19"/>
        <end position="30"/>
    </location>
</feature>
<dbReference type="SMART" id="SM00082">
    <property type="entry name" value="LRRCT"/>
    <property type="match status" value="1"/>
</dbReference>
<dbReference type="EMBL" id="VSRR010006587">
    <property type="protein sequence ID" value="MPC45141.1"/>
    <property type="molecule type" value="Genomic_DNA"/>
</dbReference>
<dbReference type="SMART" id="SM00365">
    <property type="entry name" value="LRR_SD22"/>
    <property type="match status" value="5"/>
</dbReference>
<feature type="compositionally biased region" description="Low complexity" evidence="9">
    <location>
        <begin position="780"/>
        <end position="789"/>
    </location>
</feature>
<sequence length="910" mass="100274">MVGGGGDRTPLLMVARCPSPSNDDTAWSCSPDSASVPPPTPPRATPCVDHVQGKRKKILAKLGLSSVLSPRVPPATGTANATGMTKPRGKSISLSFSLPWTRQKYFGKSRAVTADVALKPEHSRCLKSRTHDEEGEESPVLLTSPEATKRRKRRLWWTSRGYKTVPAEAQNQTTNQVSCERPSQAWVPAAPAWSSVIQGLQSVALVLVVTLLSPVGAFCPRGCVCDDQRLRSQCVNADLDVIPILMNPGTLELNLSHNKIKTILEGLTFYDVLQHLDLAHNEVVSLGSQNFASQRSLHTLIINNNKVSKIHSRAFLGLSKLTTLDLSDNYIETIESNAFGSLGKLKLLDLSNNRIKNLTINTFAKLRGLKKLDLCKNELKHIFTEVFEPLRELKELDLCSNQITSIQNFAFKSLKGLKILKLSNNQMYHIQEKAFSGLDSLKDLCLKDNAFTSIPSLVLAPIGDLEELDFSINPLTSLSFGPFVHVPKLKSLHISRCENLSSIDSGAFTSLGYLTSLELSFNPQLTSLQQDVFKPLSSLQDLVLRGNGLRTFDRSLVSSTILQSLDLRDNSLECNCSIKWLQEASLNNSISLKIEEILCAGPELLRGRSLSELSEYDLECYNNVVVVASCAAASMALVLLLVAFGIVYYKNCRKMKAMVHDHWPEKIVATWKDPEYQKQQLEDEEYTFHSLRGVQHIPVTELGGDQPPPAGLHDELINRTKALKNTFKPEDTIRRSSRRSGNSRTLQDHYSSLKAPPRTTQEGYFGVVPLENGVVCNNSSSGNSNTCNGIQRISQYLPPSPPPGAAPRNHKPPIYAEPQIKIRPGSGDGAATKASKDSGYYSCEFLDQNPYTGSMKEASKTRGNSFHSSRSLGRHLPPSDSGVFTLSHVYARQGQQGFSSHQEGIYDNII</sequence>
<dbReference type="Pfam" id="PF13855">
    <property type="entry name" value="LRR_8"/>
    <property type="match status" value="3"/>
</dbReference>
<feature type="region of interest" description="Disordered" evidence="9">
    <location>
        <begin position="123"/>
        <end position="146"/>
    </location>
</feature>
<keyword evidence="2" id="KW-1003">Cell membrane</keyword>
<evidence type="ECO:0000256" key="6">
    <source>
        <dbReference type="ARBA" id="ARBA00022737"/>
    </source>
</evidence>
<evidence type="ECO:0000259" key="11">
    <source>
        <dbReference type="SMART" id="SM00082"/>
    </source>
</evidence>
<name>A0A5B7FD67_PORTR</name>
<feature type="transmembrane region" description="Helical" evidence="10">
    <location>
        <begin position="624"/>
        <end position="649"/>
    </location>
</feature>
<dbReference type="FunFam" id="3.80.10.10:FF:001164">
    <property type="entry name" value="GH01279p"/>
    <property type="match status" value="1"/>
</dbReference>
<keyword evidence="5" id="KW-0732">Signal</keyword>
<keyword evidence="4 10" id="KW-0812">Transmembrane</keyword>
<gene>
    <name evidence="12" type="primary">LRRN2_0</name>
    <name evidence="12" type="ORF">E2C01_038826</name>
</gene>
<dbReference type="InterPro" id="IPR001611">
    <property type="entry name" value="Leu-rich_rpt"/>
</dbReference>
<dbReference type="PROSITE" id="PS51450">
    <property type="entry name" value="LRR"/>
    <property type="match status" value="3"/>
</dbReference>
<feature type="region of interest" description="Disordered" evidence="9">
    <location>
        <begin position="19"/>
        <end position="48"/>
    </location>
</feature>
<reference evidence="12 13" key="1">
    <citation type="submission" date="2019-05" db="EMBL/GenBank/DDBJ databases">
        <title>Another draft genome of Portunus trituberculatus and its Hox gene families provides insights of decapod evolution.</title>
        <authorList>
            <person name="Jeong J.-H."/>
            <person name="Song I."/>
            <person name="Kim S."/>
            <person name="Choi T."/>
            <person name="Kim D."/>
            <person name="Ryu S."/>
            <person name="Kim W."/>
        </authorList>
    </citation>
    <scope>NUCLEOTIDE SEQUENCE [LARGE SCALE GENOMIC DNA]</scope>
    <source>
        <tissue evidence="12">Muscle</tissue>
    </source>
</reference>
<evidence type="ECO:0000256" key="8">
    <source>
        <dbReference type="ARBA" id="ARBA00023136"/>
    </source>
</evidence>
<keyword evidence="8 10" id="KW-0472">Membrane</keyword>
<dbReference type="OrthoDB" id="1055097at2759"/>
<feature type="region of interest" description="Disordered" evidence="9">
    <location>
        <begin position="780"/>
        <end position="813"/>
    </location>
</feature>
<evidence type="ECO:0000256" key="7">
    <source>
        <dbReference type="ARBA" id="ARBA00022989"/>
    </source>
</evidence>